<keyword evidence="2" id="KW-0560">Oxidoreductase</keyword>
<dbReference type="EMBL" id="JBHLTR010000047">
    <property type="protein sequence ID" value="MFC0560899.1"/>
    <property type="molecule type" value="Genomic_DNA"/>
</dbReference>
<keyword evidence="4" id="KW-1185">Reference proteome</keyword>
<name>A0ABV6NKF7_9BACI</name>
<evidence type="ECO:0000313" key="4">
    <source>
        <dbReference type="Proteomes" id="UP001589833"/>
    </source>
</evidence>
<evidence type="ECO:0000313" key="3">
    <source>
        <dbReference type="EMBL" id="MFC0560899.1"/>
    </source>
</evidence>
<dbReference type="SUPFAM" id="SSF51735">
    <property type="entry name" value="NAD(P)-binding Rossmann-fold domains"/>
    <property type="match status" value="1"/>
</dbReference>
<organism evidence="3 4">
    <name type="scientific">Halalkalibacter alkalisediminis</name>
    <dbReference type="NCBI Taxonomy" id="935616"/>
    <lineage>
        <taxon>Bacteria</taxon>
        <taxon>Bacillati</taxon>
        <taxon>Bacillota</taxon>
        <taxon>Bacilli</taxon>
        <taxon>Bacillales</taxon>
        <taxon>Bacillaceae</taxon>
        <taxon>Halalkalibacter</taxon>
    </lineage>
</organism>
<dbReference type="InterPro" id="IPR002347">
    <property type="entry name" value="SDR_fam"/>
</dbReference>
<dbReference type="PANTHER" id="PTHR24321:SF8">
    <property type="entry name" value="ESTRADIOL 17-BETA-DEHYDROGENASE 8-RELATED"/>
    <property type="match status" value="1"/>
</dbReference>
<protein>
    <submittedName>
        <fullName evidence="3">SDR family oxidoreductase</fullName>
    </submittedName>
</protein>
<dbReference type="Gene3D" id="3.40.50.720">
    <property type="entry name" value="NAD(P)-binding Rossmann-like Domain"/>
    <property type="match status" value="1"/>
</dbReference>
<gene>
    <name evidence="3" type="ORF">ACFFH4_18255</name>
</gene>
<dbReference type="InterPro" id="IPR036291">
    <property type="entry name" value="NAD(P)-bd_dom_sf"/>
</dbReference>
<comment type="similarity">
    <text evidence="1">Belongs to the short-chain dehydrogenases/reductases (SDR) family.</text>
</comment>
<dbReference type="PRINTS" id="PR00081">
    <property type="entry name" value="GDHRDH"/>
</dbReference>
<proteinExistence type="inferred from homology"/>
<evidence type="ECO:0000256" key="1">
    <source>
        <dbReference type="ARBA" id="ARBA00006484"/>
    </source>
</evidence>
<dbReference type="Pfam" id="PF13561">
    <property type="entry name" value="adh_short_C2"/>
    <property type="match status" value="1"/>
</dbReference>
<dbReference type="NCBIfam" id="NF004203">
    <property type="entry name" value="PRK05653.2-4"/>
    <property type="match status" value="1"/>
</dbReference>
<accession>A0ABV6NKF7</accession>
<dbReference type="RefSeq" id="WP_273848136.1">
    <property type="nucleotide sequence ID" value="NZ_JAQQWT010000052.1"/>
</dbReference>
<evidence type="ECO:0000256" key="2">
    <source>
        <dbReference type="ARBA" id="ARBA00023002"/>
    </source>
</evidence>
<reference evidence="3 4" key="1">
    <citation type="submission" date="2024-09" db="EMBL/GenBank/DDBJ databases">
        <authorList>
            <person name="Sun Q."/>
            <person name="Mori K."/>
        </authorList>
    </citation>
    <scope>NUCLEOTIDE SEQUENCE [LARGE SCALE GENOMIC DNA]</scope>
    <source>
        <strain evidence="3 4">NCAIM B.02301</strain>
    </source>
</reference>
<dbReference type="CDD" id="cd05233">
    <property type="entry name" value="SDR_c"/>
    <property type="match status" value="1"/>
</dbReference>
<dbReference type="PRINTS" id="PR00080">
    <property type="entry name" value="SDRFAMILY"/>
</dbReference>
<dbReference type="Proteomes" id="UP001589833">
    <property type="component" value="Unassembled WGS sequence"/>
</dbReference>
<comment type="caution">
    <text evidence="3">The sequence shown here is derived from an EMBL/GenBank/DDBJ whole genome shotgun (WGS) entry which is preliminary data.</text>
</comment>
<dbReference type="PANTHER" id="PTHR24321">
    <property type="entry name" value="DEHYDROGENASES, SHORT CHAIN"/>
    <property type="match status" value="1"/>
</dbReference>
<sequence length="261" mass="27883">MTSLLDKVAVVTGGGSGIGSEAAIRLAKLGVKVCLMDVNKDDSEKVKQQIEDIDGTALVVPCNVVNSYDVKTSIEKVIQMWGRLDIVFANAGIAGTLSPIETMDVEEWEDTLEINLKGTFLTVKYAIPHLKNKGGSIIITSSVSGNRVFSQPGFSAYSTSKAGQVAFMKMAALELARFKIRVNAICPGAIQTNIGESIHKSPELEQIAVPINFPEGDQPLEHGPGHPEQVADLVQFLASDDSSHITGTEIYIDGGESLLRG</sequence>